<protein>
    <submittedName>
        <fullName evidence="2">Uncharacterized protein</fullName>
    </submittedName>
</protein>
<dbReference type="RefSeq" id="XP_033401563.1">
    <property type="nucleotide sequence ID" value="XM_033541807.1"/>
</dbReference>
<evidence type="ECO:0000256" key="1">
    <source>
        <dbReference type="SAM" id="MobiDB-lite"/>
    </source>
</evidence>
<dbReference type="GeneID" id="54299304"/>
<dbReference type="Proteomes" id="UP000799438">
    <property type="component" value="Unassembled WGS sequence"/>
</dbReference>
<name>A0A6A6BTA9_9PEZI</name>
<feature type="compositionally biased region" description="Basic and acidic residues" evidence="1">
    <location>
        <begin position="33"/>
        <end position="52"/>
    </location>
</feature>
<dbReference type="InterPro" id="IPR029058">
    <property type="entry name" value="AB_hydrolase_fold"/>
</dbReference>
<dbReference type="AlphaFoldDB" id="A0A6A6BTA9"/>
<sequence length="110" mass="12735">MRHFRGLRYAHPPVGEHRWRKLRPIAGAVMMEEGGKSTTKTEETKKEEKEEGKEEEEREEVGMQDATTPALLCYQAEPYSLWAREAAPGQAYWNQERKQGEDCLVINIMV</sequence>
<gene>
    <name evidence="2" type="ORF">K452DRAFT_295408</name>
</gene>
<proteinExistence type="predicted"/>
<dbReference type="Gene3D" id="3.40.50.1820">
    <property type="entry name" value="alpha/beta hydrolase"/>
    <property type="match status" value="1"/>
</dbReference>
<dbReference type="SUPFAM" id="SSF53474">
    <property type="entry name" value="alpha/beta-Hydrolases"/>
    <property type="match status" value="1"/>
</dbReference>
<organism evidence="2 3">
    <name type="scientific">Aplosporella prunicola CBS 121167</name>
    <dbReference type="NCBI Taxonomy" id="1176127"/>
    <lineage>
        <taxon>Eukaryota</taxon>
        <taxon>Fungi</taxon>
        <taxon>Dikarya</taxon>
        <taxon>Ascomycota</taxon>
        <taxon>Pezizomycotina</taxon>
        <taxon>Dothideomycetes</taxon>
        <taxon>Dothideomycetes incertae sedis</taxon>
        <taxon>Botryosphaeriales</taxon>
        <taxon>Aplosporellaceae</taxon>
        <taxon>Aplosporella</taxon>
    </lineage>
</organism>
<keyword evidence="3" id="KW-1185">Reference proteome</keyword>
<evidence type="ECO:0000313" key="3">
    <source>
        <dbReference type="Proteomes" id="UP000799438"/>
    </source>
</evidence>
<accession>A0A6A6BTA9</accession>
<reference evidence="2" key="1">
    <citation type="journal article" date="2020" name="Stud. Mycol.">
        <title>101 Dothideomycetes genomes: a test case for predicting lifestyles and emergence of pathogens.</title>
        <authorList>
            <person name="Haridas S."/>
            <person name="Albert R."/>
            <person name="Binder M."/>
            <person name="Bloem J."/>
            <person name="Labutti K."/>
            <person name="Salamov A."/>
            <person name="Andreopoulos B."/>
            <person name="Baker S."/>
            <person name="Barry K."/>
            <person name="Bills G."/>
            <person name="Bluhm B."/>
            <person name="Cannon C."/>
            <person name="Castanera R."/>
            <person name="Culley D."/>
            <person name="Daum C."/>
            <person name="Ezra D."/>
            <person name="Gonzalez J."/>
            <person name="Henrissat B."/>
            <person name="Kuo A."/>
            <person name="Liang C."/>
            <person name="Lipzen A."/>
            <person name="Lutzoni F."/>
            <person name="Magnuson J."/>
            <person name="Mondo S."/>
            <person name="Nolan M."/>
            <person name="Ohm R."/>
            <person name="Pangilinan J."/>
            <person name="Park H.-J."/>
            <person name="Ramirez L."/>
            <person name="Alfaro M."/>
            <person name="Sun H."/>
            <person name="Tritt A."/>
            <person name="Yoshinaga Y."/>
            <person name="Zwiers L.-H."/>
            <person name="Turgeon B."/>
            <person name="Goodwin S."/>
            <person name="Spatafora J."/>
            <person name="Crous P."/>
            <person name="Grigoriev I."/>
        </authorList>
    </citation>
    <scope>NUCLEOTIDE SEQUENCE</scope>
    <source>
        <strain evidence="2">CBS 121167</strain>
    </source>
</reference>
<evidence type="ECO:0000313" key="2">
    <source>
        <dbReference type="EMBL" id="KAF2145851.1"/>
    </source>
</evidence>
<feature type="region of interest" description="Disordered" evidence="1">
    <location>
        <begin position="32"/>
        <end position="67"/>
    </location>
</feature>
<dbReference type="EMBL" id="ML995477">
    <property type="protein sequence ID" value="KAF2145851.1"/>
    <property type="molecule type" value="Genomic_DNA"/>
</dbReference>